<dbReference type="Proteomes" id="UP001189180">
    <property type="component" value="Unassembled WGS sequence"/>
</dbReference>
<feature type="transmembrane region" description="Helical" evidence="1">
    <location>
        <begin position="69"/>
        <end position="91"/>
    </location>
</feature>
<proteinExistence type="predicted"/>
<evidence type="ECO:0000256" key="1">
    <source>
        <dbReference type="SAM" id="Phobius"/>
    </source>
</evidence>
<sequence>MITNDPQNYCFPCVVKYFQQFKKEELFLKRRSSGEFRQHLQDSSNHFSAQALLSNETHINMDEQDGAALIVQFYFAQLFLFFQLEIFLLNFERILKKMLLNQIHHSSFEQRICPKLDRITVAYPEYTERFLPEIYFVFSCGLLSSFDGGELLKMLTQLRMVCAYLLVNSDAGAAHILPFIVRALHETVWLHILASVCLESTAAPPAIGTSSSPTSTVSTQSGSLPPLVQATGWILPLITKVEFC</sequence>
<dbReference type="EMBL" id="CANUEZ050000192">
    <property type="protein sequence ID" value="CAM0512020.1"/>
    <property type="molecule type" value="Genomic_DNA"/>
</dbReference>
<keyword evidence="1" id="KW-1133">Transmembrane helix</keyword>
<protein>
    <submittedName>
        <fullName evidence="2">Uncharacterized protein</fullName>
    </submittedName>
</protein>
<evidence type="ECO:0000313" key="3">
    <source>
        <dbReference type="Proteomes" id="UP001189180"/>
    </source>
</evidence>
<name>A0ABC9HEZ9_FASHE</name>
<reference evidence="2 3" key="1">
    <citation type="submission" date="2024-08" db="EMBL/GenBank/DDBJ databases">
        <authorList>
            <person name="Paterson S."/>
        </authorList>
    </citation>
    <scope>NUCLEOTIDE SEQUENCE [LARGE SCALE GENOMIC DNA]</scope>
</reference>
<keyword evidence="1" id="KW-0472">Membrane</keyword>
<evidence type="ECO:0000313" key="2">
    <source>
        <dbReference type="EMBL" id="CAM0512020.1"/>
    </source>
</evidence>
<gene>
    <name evidence="2" type="ORF">FHB240107_LOCUS4444</name>
</gene>
<dbReference type="AlphaFoldDB" id="A0ABC9HEZ9"/>
<accession>A0ABC9HEZ9</accession>
<comment type="caution">
    <text evidence="2">The sequence shown here is derived from an EMBL/GenBank/DDBJ whole genome shotgun (WGS) entry which is preliminary data.</text>
</comment>
<keyword evidence="3" id="KW-1185">Reference proteome</keyword>
<keyword evidence="1" id="KW-0812">Transmembrane</keyword>
<organism evidence="2 3">
    <name type="scientific">Fasciola hepatica</name>
    <name type="common">Liver fluke</name>
    <dbReference type="NCBI Taxonomy" id="6192"/>
    <lineage>
        <taxon>Eukaryota</taxon>
        <taxon>Metazoa</taxon>
        <taxon>Spiralia</taxon>
        <taxon>Lophotrochozoa</taxon>
        <taxon>Platyhelminthes</taxon>
        <taxon>Trematoda</taxon>
        <taxon>Digenea</taxon>
        <taxon>Plagiorchiida</taxon>
        <taxon>Echinostomata</taxon>
        <taxon>Echinostomatoidea</taxon>
        <taxon>Fasciolidae</taxon>
        <taxon>Fasciola</taxon>
    </lineage>
</organism>